<feature type="transmembrane region" description="Helical" evidence="1">
    <location>
        <begin position="142"/>
        <end position="165"/>
    </location>
</feature>
<dbReference type="Proteomes" id="UP000823771">
    <property type="component" value="Unassembled WGS sequence"/>
</dbReference>
<organism evidence="2 3">
    <name type="scientific">Candidatus Cryptobacteroides excrementipullorum</name>
    <dbReference type="NCBI Taxonomy" id="2840761"/>
    <lineage>
        <taxon>Bacteria</taxon>
        <taxon>Pseudomonadati</taxon>
        <taxon>Bacteroidota</taxon>
        <taxon>Bacteroidia</taxon>
        <taxon>Bacteroidales</taxon>
        <taxon>Candidatus Cryptobacteroides</taxon>
    </lineage>
</organism>
<evidence type="ECO:0000313" key="2">
    <source>
        <dbReference type="EMBL" id="MBO8477307.1"/>
    </source>
</evidence>
<feature type="transmembrane region" description="Helical" evidence="1">
    <location>
        <begin position="186"/>
        <end position="206"/>
    </location>
</feature>
<sequence>MRASGFIIIMLLMSLVYGASAQDRIYFRDAAPVEAVVKEIGDDYVLYKQWNNQSGPDYRASLSRVDRIVFANGSETVFRNGHGVSDAEDLMLSGAVIPGRLDYRHGRYYVGLSVVTPEKMMDYIGYTNYGSKYLKARRQYAAGFYLTCFGSLFTLMGIAGHVASGSQENVFPDSRFESSSSSGSKAYIAGYVLGAAGIAAGIPLIVSGNRKLDAIADDYNARHGYSLKAPRREKSLGLGQCMSGGVGLAFNF</sequence>
<name>A0A9D9IRA6_9BACT</name>
<proteinExistence type="predicted"/>
<accession>A0A9D9IRA6</accession>
<dbReference type="AlphaFoldDB" id="A0A9D9IRA6"/>
<keyword evidence="1" id="KW-0472">Membrane</keyword>
<evidence type="ECO:0000313" key="3">
    <source>
        <dbReference type="Proteomes" id="UP000823771"/>
    </source>
</evidence>
<keyword evidence="1" id="KW-1133">Transmembrane helix</keyword>
<comment type="caution">
    <text evidence="2">The sequence shown here is derived from an EMBL/GenBank/DDBJ whole genome shotgun (WGS) entry which is preliminary data.</text>
</comment>
<dbReference type="EMBL" id="JADILZ010000002">
    <property type="protein sequence ID" value="MBO8477307.1"/>
    <property type="molecule type" value="Genomic_DNA"/>
</dbReference>
<reference evidence="2" key="2">
    <citation type="journal article" date="2021" name="PeerJ">
        <title>Extensive microbial diversity within the chicken gut microbiome revealed by metagenomics and culture.</title>
        <authorList>
            <person name="Gilroy R."/>
            <person name="Ravi A."/>
            <person name="Getino M."/>
            <person name="Pursley I."/>
            <person name="Horton D.L."/>
            <person name="Alikhan N.F."/>
            <person name="Baker D."/>
            <person name="Gharbi K."/>
            <person name="Hall N."/>
            <person name="Watson M."/>
            <person name="Adriaenssens E.M."/>
            <person name="Foster-Nyarko E."/>
            <person name="Jarju S."/>
            <person name="Secka A."/>
            <person name="Antonio M."/>
            <person name="Oren A."/>
            <person name="Chaudhuri R.R."/>
            <person name="La Ragione R."/>
            <person name="Hildebrand F."/>
            <person name="Pallen M.J."/>
        </authorList>
    </citation>
    <scope>NUCLEOTIDE SEQUENCE</scope>
    <source>
        <strain evidence="2">2478</strain>
    </source>
</reference>
<protein>
    <submittedName>
        <fullName evidence="2">Uncharacterized protein</fullName>
    </submittedName>
</protein>
<keyword evidence="1" id="KW-0812">Transmembrane</keyword>
<gene>
    <name evidence="2" type="ORF">IAB80_00145</name>
</gene>
<evidence type="ECO:0000256" key="1">
    <source>
        <dbReference type="SAM" id="Phobius"/>
    </source>
</evidence>
<reference evidence="2" key="1">
    <citation type="submission" date="2020-10" db="EMBL/GenBank/DDBJ databases">
        <authorList>
            <person name="Gilroy R."/>
        </authorList>
    </citation>
    <scope>NUCLEOTIDE SEQUENCE</scope>
    <source>
        <strain evidence="2">2478</strain>
    </source>
</reference>